<feature type="binding site" evidence="6">
    <location>
        <position position="97"/>
    </location>
    <ligand>
        <name>S-adenosyl-L-methionine</name>
        <dbReference type="ChEBI" id="CHEBI:59789"/>
    </ligand>
</feature>
<comment type="catalytic activity">
    <reaction evidence="6">
        <text>guanosine(527) in 16S rRNA + S-adenosyl-L-methionine = N(7)-methylguanosine(527) in 16S rRNA + S-adenosyl-L-homocysteine</text>
        <dbReference type="Rhea" id="RHEA:42732"/>
        <dbReference type="Rhea" id="RHEA-COMP:10209"/>
        <dbReference type="Rhea" id="RHEA-COMP:10210"/>
        <dbReference type="ChEBI" id="CHEBI:57856"/>
        <dbReference type="ChEBI" id="CHEBI:59789"/>
        <dbReference type="ChEBI" id="CHEBI:74269"/>
        <dbReference type="ChEBI" id="CHEBI:74480"/>
        <dbReference type="EC" id="2.1.1.170"/>
    </reaction>
</comment>
<dbReference type="PANTHER" id="PTHR31760">
    <property type="entry name" value="S-ADENOSYL-L-METHIONINE-DEPENDENT METHYLTRANSFERASES SUPERFAMILY PROTEIN"/>
    <property type="match status" value="1"/>
</dbReference>
<feature type="binding site" evidence="6">
    <location>
        <position position="92"/>
    </location>
    <ligand>
        <name>S-adenosyl-L-methionine</name>
        <dbReference type="ChEBI" id="CHEBI:59789"/>
    </ligand>
</feature>
<evidence type="ECO:0000256" key="4">
    <source>
        <dbReference type="ARBA" id="ARBA00022679"/>
    </source>
</evidence>
<keyword evidence="2 6" id="KW-0698">rRNA processing</keyword>
<evidence type="ECO:0000256" key="2">
    <source>
        <dbReference type="ARBA" id="ARBA00022552"/>
    </source>
</evidence>
<dbReference type="SUPFAM" id="SSF53335">
    <property type="entry name" value="S-adenosyl-L-methionine-dependent methyltransferases"/>
    <property type="match status" value="1"/>
</dbReference>
<keyword evidence="5 6" id="KW-0949">S-adenosyl-L-methionine</keyword>
<dbReference type="GO" id="GO:0008168">
    <property type="term" value="F:methyltransferase activity"/>
    <property type="evidence" value="ECO:0007669"/>
    <property type="project" value="UniProtKB-KW"/>
</dbReference>
<dbReference type="EC" id="2.1.1.170" evidence="6"/>
<comment type="function">
    <text evidence="6">Specifically methylates the N7 position of guanine in position 527 of 16S rRNA.</text>
</comment>
<dbReference type="Pfam" id="PF02527">
    <property type="entry name" value="GidB"/>
    <property type="match status" value="1"/>
</dbReference>
<feature type="binding site" evidence="6">
    <location>
        <begin position="145"/>
        <end position="146"/>
    </location>
    <ligand>
        <name>S-adenosyl-L-methionine</name>
        <dbReference type="ChEBI" id="CHEBI:59789"/>
    </ligand>
</feature>
<keyword evidence="1 6" id="KW-0963">Cytoplasm</keyword>
<feature type="binding site" evidence="6">
    <location>
        <position position="162"/>
    </location>
    <ligand>
        <name>S-adenosyl-L-methionine</name>
        <dbReference type="ChEBI" id="CHEBI:59789"/>
    </ligand>
</feature>
<dbReference type="Proteomes" id="UP001241747">
    <property type="component" value="Unassembled WGS sequence"/>
</dbReference>
<accession>A0ABU0LFA4</accession>
<sequence>MDGAILERRAQVARDVADDTEVVSQRRGVEASVSRETFQRLDALVGLLLKWQRTINLVAPATLPQVWARHVADSLQLVALAPTDATRWVDLGSGGGFPGLVVAAVLAERSGAAVDLVESDSRKAAFLREAIRVIGLPGRVHVARIEKVGAELAGGTHVVSARALAPLPKLLDLAAPFLAAGAVGLFLKGKDATGELTEARKGWTLDVELAPSHTDPDGRIVVVKSARPLAAAAHARSSARERPDAAG</sequence>
<evidence type="ECO:0000313" key="7">
    <source>
        <dbReference type="EMBL" id="MDQ0505757.1"/>
    </source>
</evidence>
<evidence type="ECO:0000256" key="5">
    <source>
        <dbReference type="ARBA" id="ARBA00022691"/>
    </source>
</evidence>
<comment type="subcellular location">
    <subcellularLocation>
        <location evidence="6">Cytoplasm</location>
    </subcellularLocation>
</comment>
<gene>
    <name evidence="6" type="primary">rsmG</name>
    <name evidence="7" type="ORF">QOZ94_002557</name>
</gene>
<dbReference type="InterPro" id="IPR003682">
    <property type="entry name" value="rRNA_ssu_MeTfrase_G"/>
</dbReference>
<comment type="similarity">
    <text evidence="6">Belongs to the methyltransferase superfamily. RNA methyltransferase RsmG family.</text>
</comment>
<evidence type="ECO:0000256" key="6">
    <source>
        <dbReference type="HAMAP-Rule" id="MF_00074"/>
    </source>
</evidence>
<keyword evidence="4 6" id="KW-0808">Transferase</keyword>
<dbReference type="GO" id="GO:0032259">
    <property type="term" value="P:methylation"/>
    <property type="evidence" value="ECO:0007669"/>
    <property type="project" value="UniProtKB-KW"/>
</dbReference>
<evidence type="ECO:0000313" key="8">
    <source>
        <dbReference type="Proteomes" id="UP001241747"/>
    </source>
</evidence>
<keyword evidence="8" id="KW-1185">Reference proteome</keyword>
<comment type="caution">
    <text evidence="6">Lacks conserved residue(s) required for the propagation of feature annotation.</text>
</comment>
<protein>
    <recommendedName>
        <fullName evidence="6">Ribosomal RNA small subunit methyltransferase G</fullName>
        <ecNumber evidence="6">2.1.1.170</ecNumber>
    </recommendedName>
    <alternativeName>
        <fullName evidence="6">16S rRNA 7-methylguanosine methyltransferase</fullName>
        <shortName evidence="6">16S rRNA m7G methyltransferase</shortName>
    </alternativeName>
</protein>
<proteinExistence type="inferred from homology"/>
<organism evidence="7 8">
    <name type="scientific">Xanthobacter agilis</name>
    <dbReference type="NCBI Taxonomy" id="47492"/>
    <lineage>
        <taxon>Bacteria</taxon>
        <taxon>Pseudomonadati</taxon>
        <taxon>Pseudomonadota</taxon>
        <taxon>Alphaproteobacteria</taxon>
        <taxon>Hyphomicrobiales</taxon>
        <taxon>Xanthobacteraceae</taxon>
        <taxon>Xanthobacter</taxon>
    </lineage>
</organism>
<dbReference type="NCBIfam" id="TIGR00138">
    <property type="entry name" value="rsmG_gidB"/>
    <property type="match status" value="1"/>
</dbReference>
<evidence type="ECO:0000256" key="1">
    <source>
        <dbReference type="ARBA" id="ARBA00022490"/>
    </source>
</evidence>
<evidence type="ECO:0000256" key="3">
    <source>
        <dbReference type="ARBA" id="ARBA00022603"/>
    </source>
</evidence>
<dbReference type="InterPro" id="IPR029063">
    <property type="entry name" value="SAM-dependent_MTases_sf"/>
</dbReference>
<comment type="caution">
    <text evidence="7">The sequence shown here is derived from an EMBL/GenBank/DDBJ whole genome shotgun (WGS) entry which is preliminary data.</text>
</comment>
<dbReference type="RefSeq" id="WP_307500322.1">
    <property type="nucleotide sequence ID" value="NZ_JAUSVY010000005.1"/>
</dbReference>
<dbReference type="Gene3D" id="3.40.50.150">
    <property type="entry name" value="Vaccinia Virus protein VP39"/>
    <property type="match status" value="1"/>
</dbReference>
<dbReference type="EMBL" id="JAUSVY010000005">
    <property type="protein sequence ID" value="MDQ0505757.1"/>
    <property type="molecule type" value="Genomic_DNA"/>
</dbReference>
<dbReference type="HAMAP" id="MF_00074">
    <property type="entry name" value="16SrRNA_methyltr_G"/>
    <property type="match status" value="1"/>
</dbReference>
<dbReference type="PANTHER" id="PTHR31760:SF0">
    <property type="entry name" value="S-ADENOSYL-L-METHIONINE-DEPENDENT METHYLTRANSFERASES SUPERFAMILY PROTEIN"/>
    <property type="match status" value="1"/>
</dbReference>
<name>A0ABU0LFA4_XANAG</name>
<keyword evidence="3 6" id="KW-0489">Methyltransferase</keyword>
<reference evidence="7 8" key="1">
    <citation type="submission" date="2023-07" db="EMBL/GenBank/DDBJ databases">
        <title>Genomic Encyclopedia of Type Strains, Phase IV (KMG-IV): sequencing the most valuable type-strain genomes for metagenomic binning, comparative biology and taxonomic classification.</title>
        <authorList>
            <person name="Goeker M."/>
        </authorList>
    </citation>
    <scope>NUCLEOTIDE SEQUENCE [LARGE SCALE GENOMIC DNA]</scope>
    <source>
        <strain evidence="7 8">DSM 3770</strain>
    </source>
</reference>